<proteinExistence type="predicted"/>
<organism evidence="2 3">
    <name type="scientific">Trichoderma citrinoviride</name>
    <dbReference type="NCBI Taxonomy" id="58853"/>
    <lineage>
        <taxon>Eukaryota</taxon>
        <taxon>Fungi</taxon>
        <taxon>Dikarya</taxon>
        <taxon>Ascomycota</taxon>
        <taxon>Pezizomycotina</taxon>
        <taxon>Sordariomycetes</taxon>
        <taxon>Hypocreomycetidae</taxon>
        <taxon>Hypocreales</taxon>
        <taxon>Hypocreaceae</taxon>
        <taxon>Trichoderma</taxon>
    </lineage>
</organism>
<dbReference type="GeneID" id="36602109"/>
<evidence type="ECO:0000256" key="1">
    <source>
        <dbReference type="SAM" id="MobiDB-lite"/>
    </source>
</evidence>
<reference evidence="3" key="1">
    <citation type="submission" date="2016-07" db="EMBL/GenBank/DDBJ databases">
        <title>Multiple horizontal gene transfer events from other fungi enriched the ability of initially mycotrophic Trichoderma (Ascomycota) to feed on dead plant biomass.</title>
        <authorList>
            <consortium name="DOE Joint Genome Institute"/>
            <person name="Atanasova L."/>
            <person name="Chenthamara K."/>
            <person name="Zhang J."/>
            <person name="Grujic M."/>
            <person name="Henrissat B."/>
            <person name="Kuo A."/>
            <person name="Aerts A."/>
            <person name="Salamov A."/>
            <person name="Lipzen A."/>
            <person name="Labutti K."/>
            <person name="Barry K."/>
            <person name="Miao Y."/>
            <person name="Rahimi M.J."/>
            <person name="Shen Q."/>
            <person name="Grigoriev I.V."/>
            <person name="Kubicek C.P."/>
            <person name="Druzhinina I.S."/>
        </authorList>
    </citation>
    <scope>NUCLEOTIDE SEQUENCE [LARGE SCALE GENOMIC DNA]</scope>
    <source>
        <strain evidence="3">TUCIM 6016</strain>
    </source>
</reference>
<evidence type="ECO:0000313" key="3">
    <source>
        <dbReference type="Proteomes" id="UP000241546"/>
    </source>
</evidence>
<name>A0A2T4BHV0_9HYPO</name>
<dbReference type="Proteomes" id="UP000241546">
    <property type="component" value="Unassembled WGS sequence"/>
</dbReference>
<protein>
    <submittedName>
        <fullName evidence="2">Uncharacterized protein</fullName>
    </submittedName>
</protein>
<dbReference type="EMBL" id="KZ680209">
    <property type="protein sequence ID" value="PTB68893.1"/>
    <property type="molecule type" value="Genomic_DNA"/>
</dbReference>
<keyword evidence="3" id="KW-1185">Reference proteome</keyword>
<dbReference type="OrthoDB" id="4892796at2759"/>
<accession>A0A2T4BHV0</accession>
<dbReference type="AlphaFoldDB" id="A0A2T4BHV0"/>
<evidence type="ECO:0000313" key="2">
    <source>
        <dbReference type="EMBL" id="PTB68893.1"/>
    </source>
</evidence>
<gene>
    <name evidence="2" type="ORF">BBK36DRAFT_1157131</name>
</gene>
<feature type="region of interest" description="Disordered" evidence="1">
    <location>
        <begin position="278"/>
        <end position="303"/>
    </location>
</feature>
<dbReference type="RefSeq" id="XP_024752213.1">
    <property type="nucleotide sequence ID" value="XM_024893991.1"/>
</dbReference>
<sequence>MADTPTGFSIPTHLDPDLLETYVHNQGLAIDYLVTKGHITVNKTIKLKRNGLLYAEGEEDEMEDILRKEPCLPQGGADAALRQDSRSSLLESLLEAKPLKRMSTDKCYSTIMDILNNLPITAHPAWGTLAATLAADTASGRSGSDLCAKIGAACEEEELDWKAFEFFKKACENGPRYIHYSQIVASLFRLMGVRQGRPNTLCLLYGRAQFHDTETADTMLSLTALIQYIQISRSGESENVYPILRRKCRNLGELLSKNRVAPRLRRVMELYIDESAGNDIEVDNDDDHPEGLQPEKKRRRTRP</sequence>